<dbReference type="Proteomes" id="UP000824221">
    <property type="component" value="Unassembled WGS sequence"/>
</dbReference>
<organism evidence="3 4">
    <name type="scientific">Candidatus Gallimonas gallistercoris</name>
    <dbReference type="NCBI Taxonomy" id="2838602"/>
    <lineage>
        <taxon>Bacteria</taxon>
        <taxon>Bacillati</taxon>
        <taxon>Bacillota</taxon>
        <taxon>Clostridia</taxon>
        <taxon>Candidatus Gallimonas</taxon>
    </lineage>
</organism>
<feature type="domain" description="N-acyltransferase N-terminal" evidence="1">
    <location>
        <begin position="1"/>
        <end position="119"/>
    </location>
</feature>
<dbReference type="Pfam" id="PF18164">
    <property type="entry name" value="GNAT_C"/>
    <property type="match status" value="1"/>
</dbReference>
<evidence type="ECO:0000259" key="1">
    <source>
        <dbReference type="Pfam" id="PF18082"/>
    </source>
</evidence>
<proteinExistence type="predicted"/>
<dbReference type="AlphaFoldDB" id="A0A9D2H1X2"/>
<gene>
    <name evidence="3" type="ORF">H9797_03480</name>
</gene>
<evidence type="ECO:0000313" key="3">
    <source>
        <dbReference type="EMBL" id="HJA02424.1"/>
    </source>
</evidence>
<reference evidence="3" key="1">
    <citation type="journal article" date="2021" name="PeerJ">
        <title>Extensive microbial diversity within the chicken gut microbiome revealed by metagenomics and culture.</title>
        <authorList>
            <person name="Gilroy R."/>
            <person name="Ravi A."/>
            <person name="Getino M."/>
            <person name="Pursley I."/>
            <person name="Horton D.L."/>
            <person name="Alikhan N.F."/>
            <person name="Baker D."/>
            <person name="Gharbi K."/>
            <person name="Hall N."/>
            <person name="Watson M."/>
            <person name="Adriaenssens E.M."/>
            <person name="Foster-Nyarko E."/>
            <person name="Jarju S."/>
            <person name="Secka A."/>
            <person name="Antonio M."/>
            <person name="Oren A."/>
            <person name="Chaudhuri R.R."/>
            <person name="La Ragione R."/>
            <person name="Hildebrand F."/>
            <person name="Pallen M.J."/>
        </authorList>
    </citation>
    <scope>NUCLEOTIDE SEQUENCE</scope>
    <source>
        <strain evidence="3">CHK156-179</strain>
    </source>
</reference>
<dbReference type="InterPro" id="IPR041273">
    <property type="entry name" value="NAT_N"/>
</dbReference>
<dbReference type="Gene3D" id="3.40.630.120">
    <property type="match status" value="1"/>
</dbReference>
<dbReference type="EMBL" id="DXAJ01000051">
    <property type="protein sequence ID" value="HJA02424.1"/>
    <property type="molecule type" value="Genomic_DNA"/>
</dbReference>
<dbReference type="InterPro" id="IPR041644">
    <property type="entry name" value="GNAT_C"/>
</dbReference>
<protein>
    <submittedName>
        <fullName evidence="3">DUF5596 domain-containing protein</fullName>
    </submittedName>
</protein>
<evidence type="ECO:0000259" key="2">
    <source>
        <dbReference type="Pfam" id="PF18164"/>
    </source>
</evidence>
<reference evidence="3" key="2">
    <citation type="submission" date="2021-04" db="EMBL/GenBank/DDBJ databases">
        <authorList>
            <person name="Gilroy R."/>
        </authorList>
    </citation>
    <scope>NUCLEOTIDE SEQUENCE</scope>
    <source>
        <strain evidence="3">CHK156-179</strain>
    </source>
</reference>
<feature type="domain" description="GNAT-like C-terminal" evidence="2">
    <location>
        <begin position="124"/>
        <end position="259"/>
    </location>
</feature>
<dbReference type="Pfam" id="PF18082">
    <property type="entry name" value="NAT_N"/>
    <property type="match status" value="1"/>
</dbReference>
<sequence length="264" mass="30399">MTLVELLRLIGLPEEAAEGVFAFAERGMEGMEPLIAALTHPLSAERAERELEEWLRGEKWGVLACLLLAAARAHEEYVRLGIPEKVYEDTMGCFTRFVKEHRALTGEWGFDRGWWAWRMACLRLFRIGALEYELEKGRVSLHIPSDGSLQKEAVRDSLHGARVFLGTYFPAYGEAPFWCSSWLLHPALRELLNEKSNIVRFRALFEVRRVDNEDLSYRVFVFRRPDGNVFDYPEETALQRRLKQYLLAGGRFGSASGVLREEMI</sequence>
<evidence type="ECO:0000313" key="4">
    <source>
        <dbReference type="Proteomes" id="UP000824221"/>
    </source>
</evidence>
<name>A0A9D2H1X2_9FIRM</name>
<comment type="caution">
    <text evidence="3">The sequence shown here is derived from an EMBL/GenBank/DDBJ whole genome shotgun (WGS) entry which is preliminary data.</text>
</comment>
<accession>A0A9D2H1X2</accession>